<name>A0A0V8HH43_9BACI</name>
<feature type="domain" description="YhfM-like" evidence="1">
    <location>
        <begin position="29"/>
        <end position="133"/>
    </location>
</feature>
<dbReference type="RefSeq" id="WP_058298933.1">
    <property type="nucleotide sequence ID" value="NZ_FMAU01000003.1"/>
</dbReference>
<dbReference type="InterPro" id="IPR058780">
    <property type="entry name" value="YhfM-like_dom"/>
</dbReference>
<dbReference type="OrthoDB" id="2454970at2"/>
<dbReference type="Proteomes" id="UP000181997">
    <property type="component" value="Unassembled WGS sequence"/>
</dbReference>
<sequence length="133" mass="15729">MKKWFVIILTLSVLVFCGYVFFYNGISNIERIEIEKYNHKTETYDQEKIVTDQTSIKTFTKSLNRARHEKNTIYEMANHEDYLVTVTYEDGATDEFRVWESSGRYTHIIRAGEGDNFKISGDKNREKLIKLLK</sequence>
<evidence type="ECO:0000313" key="3">
    <source>
        <dbReference type="Proteomes" id="UP000181997"/>
    </source>
</evidence>
<gene>
    <name evidence="2" type="ORF">GA0061094_2840</name>
</gene>
<proteinExistence type="predicted"/>
<evidence type="ECO:0000259" key="1">
    <source>
        <dbReference type="Pfam" id="PF26353"/>
    </source>
</evidence>
<protein>
    <recommendedName>
        <fullName evidence="1">YhfM-like domain-containing protein</fullName>
    </recommendedName>
</protein>
<dbReference type="EMBL" id="FMAU01000003">
    <property type="protein sequence ID" value="SCC16691.1"/>
    <property type="molecule type" value="Genomic_DNA"/>
</dbReference>
<keyword evidence="3" id="KW-1185">Reference proteome</keyword>
<dbReference type="AlphaFoldDB" id="A0A0V8HH43"/>
<organism evidence="2 3">
    <name type="scientific">[Bacillus] enclensis</name>
    <dbReference type="NCBI Taxonomy" id="1402860"/>
    <lineage>
        <taxon>Bacteria</taxon>
        <taxon>Bacillati</taxon>
        <taxon>Bacillota</taxon>
        <taxon>Bacilli</taxon>
        <taxon>Bacillales</taxon>
        <taxon>Bacillaceae</taxon>
        <taxon>Rossellomorea</taxon>
    </lineage>
</organism>
<reference evidence="3" key="1">
    <citation type="submission" date="2016-08" db="EMBL/GenBank/DDBJ databases">
        <authorList>
            <person name="Varghese N."/>
            <person name="Submissions Spin"/>
        </authorList>
    </citation>
    <scope>NUCLEOTIDE SEQUENCE [LARGE SCALE GENOMIC DNA]</scope>
    <source>
        <strain evidence="3">SGD-1123</strain>
    </source>
</reference>
<accession>A0A0V8HH43</accession>
<dbReference type="Pfam" id="PF26353">
    <property type="entry name" value="YhfM"/>
    <property type="match status" value="1"/>
</dbReference>
<evidence type="ECO:0000313" key="2">
    <source>
        <dbReference type="EMBL" id="SCC16691.1"/>
    </source>
</evidence>